<accession>A0A5P3VHZ2</accession>
<name>A0A5P3VHZ2_9BURK</name>
<dbReference type="AlphaFoldDB" id="A0A5P3VHZ2"/>
<gene>
    <name evidence="1" type="ORF">D2917_11840</name>
</gene>
<organism evidence="1 2">
    <name type="scientific">Cupriavidus oxalaticus</name>
    <dbReference type="NCBI Taxonomy" id="96344"/>
    <lineage>
        <taxon>Bacteria</taxon>
        <taxon>Pseudomonadati</taxon>
        <taxon>Pseudomonadota</taxon>
        <taxon>Betaproteobacteria</taxon>
        <taxon>Burkholderiales</taxon>
        <taxon>Burkholderiaceae</taxon>
        <taxon>Cupriavidus</taxon>
    </lineage>
</organism>
<dbReference type="RefSeq" id="WP_151070711.1">
    <property type="nucleotide sequence ID" value="NZ_CP032518.1"/>
</dbReference>
<dbReference type="Proteomes" id="UP000325743">
    <property type="component" value="Chromosome 1"/>
</dbReference>
<dbReference type="InterPro" id="IPR058891">
    <property type="entry name" value="CPPA"/>
</dbReference>
<dbReference type="EMBL" id="CP032518">
    <property type="protein sequence ID" value="QEZ44851.1"/>
    <property type="molecule type" value="Genomic_DNA"/>
</dbReference>
<sequence>MEHLIRVQNDYDRQVLAWLRGRIGDAALQTVALRLGRERKPYLSTICRSLGIRPPGPRQFAAEAARMHRTVGDQYLARIREILGQRPGDPAKDAALPARN</sequence>
<dbReference type="Pfam" id="PF25860">
    <property type="entry name" value="CPPA"/>
    <property type="match status" value="1"/>
</dbReference>
<reference evidence="1 2" key="1">
    <citation type="submission" date="2018-09" db="EMBL/GenBank/DDBJ databases">
        <title>Complete genome sequence of Cupriavidus oxalaticus T2, a bacterium capable of phenol tolerance and degradation.</title>
        <authorList>
            <person name="Yan J."/>
        </authorList>
    </citation>
    <scope>NUCLEOTIDE SEQUENCE [LARGE SCALE GENOMIC DNA]</scope>
    <source>
        <strain evidence="1 2">T2</strain>
    </source>
</reference>
<evidence type="ECO:0000313" key="1">
    <source>
        <dbReference type="EMBL" id="QEZ44851.1"/>
    </source>
</evidence>
<protein>
    <submittedName>
        <fullName evidence="1">Uncharacterized protein</fullName>
    </submittedName>
</protein>
<proteinExistence type="predicted"/>
<evidence type="ECO:0000313" key="2">
    <source>
        <dbReference type="Proteomes" id="UP000325743"/>
    </source>
</evidence>